<reference evidence="1 2" key="1">
    <citation type="submission" date="2016-10" db="EMBL/GenBank/DDBJ databases">
        <authorList>
            <person name="de Groot N.N."/>
        </authorList>
    </citation>
    <scope>NUCLEOTIDE SEQUENCE [LARGE SCALE GENOMIC DNA]</scope>
    <source>
        <strain evidence="1 2">47C3B</strain>
    </source>
</reference>
<organism evidence="1 2">
    <name type="scientific">Mucilaginibacter pineti</name>
    <dbReference type="NCBI Taxonomy" id="1391627"/>
    <lineage>
        <taxon>Bacteria</taxon>
        <taxon>Pseudomonadati</taxon>
        <taxon>Bacteroidota</taxon>
        <taxon>Sphingobacteriia</taxon>
        <taxon>Sphingobacteriales</taxon>
        <taxon>Sphingobacteriaceae</taxon>
        <taxon>Mucilaginibacter</taxon>
    </lineage>
</organism>
<dbReference type="EMBL" id="FNAI01000007">
    <property type="protein sequence ID" value="SDE54831.1"/>
    <property type="molecule type" value="Genomic_DNA"/>
</dbReference>
<accession>A0A1G7DTQ7</accession>
<evidence type="ECO:0000313" key="1">
    <source>
        <dbReference type="EMBL" id="SDE54831.1"/>
    </source>
</evidence>
<evidence type="ECO:0000313" key="2">
    <source>
        <dbReference type="Proteomes" id="UP000199072"/>
    </source>
</evidence>
<dbReference type="STRING" id="1391627.SAMN05216464_107118"/>
<dbReference type="AlphaFoldDB" id="A0A1G7DTQ7"/>
<keyword evidence="2" id="KW-1185">Reference proteome</keyword>
<dbReference type="Proteomes" id="UP000199072">
    <property type="component" value="Unassembled WGS sequence"/>
</dbReference>
<gene>
    <name evidence="1" type="ORF">SAMN05216464_107118</name>
</gene>
<proteinExistence type="predicted"/>
<sequence length="35" mass="4111">MSRELTNFSNQIDEQFEIKDEQATDIVTYLLSLFA</sequence>
<name>A0A1G7DTQ7_9SPHI</name>
<protein>
    <submittedName>
        <fullName evidence="1">Uncharacterized protein</fullName>
    </submittedName>
</protein>